<dbReference type="PROSITE" id="PS50958">
    <property type="entry name" value="SMB_2"/>
    <property type="match status" value="1"/>
</dbReference>
<gene>
    <name evidence="3" type="ORF">AB1Y20_010629</name>
</gene>
<evidence type="ECO:0000313" key="4">
    <source>
        <dbReference type="Proteomes" id="UP001515480"/>
    </source>
</evidence>
<evidence type="ECO:0000256" key="1">
    <source>
        <dbReference type="ARBA" id="ARBA00023157"/>
    </source>
</evidence>
<keyword evidence="4" id="KW-1185">Reference proteome</keyword>
<dbReference type="PANTHER" id="PTHR47791">
    <property type="entry name" value="MEIOTICALLY UP-REGULATED GENE 191 PROTEIN"/>
    <property type="match status" value="1"/>
</dbReference>
<proteinExistence type="predicted"/>
<dbReference type="SUPFAM" id="SSF90188">
    <property type="entry name" value="Somatomedin B domain"/>
    <property type="match status" value="1"/>
</dbReference>
<dbReference type="SMART" id="SM00201">
    <property type="entry name" value="SO"/>
    <property type="match status" value="1"/>
</dbReference>
<protein>
    <recommendedName>
        <fullName evidence="2">SMB domain-containing protein</fullName>
    </recommendedName>
</protein>
<dbReference type="Pfam" id="PF01033">
    <property type="entry name" value="Somatomedin_B"/>
    <property type="match status" value="1"/>
</dbReference>
<dbReference type="Gene3D" id="4.10.410.20">
    <property type="match status" value="1"/>
</dbReference>
<dbReference type="EMBL" id="JBGBPQ010000020">
    <property type="protein sequence ID" value="KAL1504220.1"/>
    <property type="molecule type" value="Genomic_DNA"/>
</dbReference>
<dbReference type="PANTHER" id="PTHR47791:SF3">
    <property type="entry name" value="MEIOTICALLY UP-REGULATED GENE 191 PROTEIN"/>
    <property type="match status" value="1"/>
</dbReference>
<dbReference type="Gene3D" id="1.50.10.20">
    <property type="match status" value="1"/>
</dbReference>
<sequence length="697" mass="74325">MAASLLFCLSQSNAQLPPPLVRAQAALDGLRAYFVQVERGGSPAPPATGCPCFTCAGEPCPKEECAFCATREGDGCAAYNCFTTAAHACDCNDPTPLPSGAGSAASLFFACGQIGGSAPPAAHAAASQCLCQSDWPFACENCYRWWSAVAAEASIDLALAAKLPPASAAGGRIAALVESMWTHAPYNGRWDASARPTWVDDFAWYALAYLRMFDWTGERKWRERSAEIFWWAKRYGWDTRLAEGGGECGGFFWNLHRDEHYKDSISIVELLHVASRLAASASSATERAEYLEEAEAVWAWLFAFDGGRGLLAENGIMSTGAQPEWCCAATAAASGGGGRCFNSRVAGMSYNHGILLSSAGLLFNLTARPAFRDAAARLLSSAHANLSDSSGAIADVQRGSRSQSLSCNCSRGFDPGTDFFSFKGIFAAHLSYFATTMAASGALSRGMHSQLMSLVQTSSDNAWTRSAAWPPFSTQDRCSPPESSAGFHAAASSAAPPKFHWWWSSEVAPMLTPPDPRLYFTRQGLRCTYSTSIWSGNASLEECQRQCSTRAACATFMHVLNSSVTCFLFPLYNGADREDGAACGYAEGPSPEAYTVGAKRPPGSGQEASCAGRCVNAGSSYTFSVDGSHSCHCDAACTRHMDCCLDYVHTCIAPAKQEPSCESRCVPSAGKRSLSPFQYQNRSLLTPATLAILAMAV</sequence>
<dbReference type="SUPFAM" id="SSF48208">
    <property type="entry name" value="Six-hairpin glycosidases"/>
    <property type="match status" value="1"/>
</dbReference>
<accession>A0AB34ITC1</accession>
<dbReference type="InterPro" id="IPR005198">
    <property type="entry name" value="Glyco_hydro_76"/>
</dbReference>
<dbReference type="GO" id="GO:0005975">
    <property type="term" value="P:carbohydrate metabolic process"/>
    <property type="evidence" value="ECO:0007669"/>
    <property type="project" value="InterPro"/>
</dbReference>
<name>A0AB34ITC1_PRYPA</name>
<dbReference type="Pfam" id="PF03663">
    <property type="entry name" value="Glyco_hydro_76"/>
    <property type="match status" value="1"/>
</dbReference>
<reference evidence="3 4" key="1">
    <citation type="journal article" date="2024" name="Science">
        <title>Giant polyketide synthase enzymes in the biosynthesis of giant marine polyether toxins.</title>
        <authorList>
            <person name="Fallon T.R."/>
            <person name="Shende V.V."/>
            <person name="Wierzbicki I.H."/>
            <person name="Pendleton A.L."/>
            <person name="Watervoot N.F."/>
            <person name="Auber R.P."/>
            <person name="Gonzalez D.J."/>
            <person name="Wisecaver J.H."/>
            <person name="Moore B.S."/>
        </authorList>
    </citation>
    <scope>NUCLEOTIDE SEQUENCE [LARGE SCALE GENOMIC DNA]</scope>
    <source>
        <strain evidence="3 4">12B1</strain>
    </source>
</reference>
<organism evidence="3 4">
    <name type="scientific">Prymnesium parvum</name>
    <name type="common">Toxic golden alga</name>
    <dbReference type="NCBI Taxonomy" id="97485"/>
    <lineage>
        <taxon>Eukaryota</taxon>
        <taxon>Haptista</taxon>
        <taxon>Haptophyta</taxon>
        <taxon>Prymnesiophyceae</taxon>
        <taxon>Prymnesiales</taxon>
        <taxon>Prymnesiaceae</taxon>
        <taxon>Prymnesium</taxon>
    </lineage>
</organism>
<comment type="caution">
    <text evidence="3">The sequence shown here is derived from an EMBL/GenBank/DDBJ whole genome shotgun (WGS) entry which is preliminary data.</text>
</comment>
<dbReference type="InterPro" id="IPR053169">
    <property type="entry name" value="MUG_Protein"/>
</dbReference>
<keyword evidence="1" id="KW-1015">Disulfide bond</keyword>
<dbReference type="AlphaFoldDB" id="A0AB34ITC1"/>
<feature type="domain" description="SMB" evidence="2">
    <location>
        <begin position="606"/>
        <end position="660"/>
    </location>
</feature>
<evidence type="ECO:0000259" key="2">
    <source>
        <dbReference type="PROSITE" id="PS50958"/>
    </source>
</evidence>
<dbReference type="InterPro" id="IPR008928">
    <property type="entry name" value="6-hairpin_glycosidase_sf"/>
</dbReference>
<dbReference type="PROSITE" id="PS00524">
    <property type="entry name" value="SMB_1"/>
    <property type="match status" value="1"/>
</dbReference>
<dbReference type="InterPro" id="IPR001212">
    <property type="entry name" value="Somatomedin_B_dom"/>
</dbReference>
<dbReference type="Proteomes" id="UP001515480">
    <property type="component" value="Unassembled WGS sequence"/>
</dbReference>
<dbReference type="InterPro" id="IPR036024">
    <property type="entry name" value="Somatomedin_B-like_dom_sf"/>
</dbReference>
<evidence type="ECO:0000313" key="3">
    <source>
        <dbReference type="EMBL" id="KAL1504220.1"/>
    </source>
</evidence>